<feature type="compositionally biased region" description="Basic and acidic residues" evidence="4">
    <location>
        <begin position="46"/>
        <end position="64"/>
    </location>
</feature>
<feature type="compositionally biased region" description="Acidic residues" evidence="4">
    <location>
        <begin position="13"/>
        <end position="23"/>
    </location>
</feature>
<evidence type="ECO:0000256" key="1">
    <source>
        <dbReference type="ARBA" id="ARBA00004123"/>
    </source>
</evidence>
<proteinExistence type="inferred from homology"/>
<organism evidence="5 7">
    <name type="scientific">Coffea arabica</name>
    <name type="common">Arabian coffee</name>
    <dbReference type="NCBI Taxonomy" id="13443"/>
    <lineage>
        <taxon>Eukaryota</taxon>
        <taxon>Viridiplantae</taxon>
        <taxon>Streptophyta</taxon>
        <taxon>Embryophyta</taxon>
        <taxon>Tracheophyta</taxon>
        <taxon>Spermatophyta</taxon>
        <taxon>Magnoliopsida</taxon>
        <taxon>eudicotyledons</taxon>
        <taxon>Gunneridae</taxon>
        <taxon>Pentapetalae</taxon>
        <taxon>asterids</taxon>
        <taxon>lamiids</taxon>
        <taxon>Gentianales</taxon>
        <taxon>Rubiaceae</taxon>
        <taxon>Ixoroideae</taxon>
        <taxon>Gardenieae complex</taxon>
        <taxon>Bertiereae - Coffeeae clade</taxon>
        <taxon>Coffeeae</taxon>
        <taxon>Coffea</taxon>
    </lineage>
</organism>
<dbReference type="GeneID" id="113729654"/>
<reference evidence="5" key="1">
    <citation type="journal article" date="2025" name="Foods">
        <title>Unveiling the Microbial Signatures of Arabica Coffee Cherries: Insights into Ripeness Specific Diversity, Functional Traits, and Implications for Quality and Safety.</title>
        <authorList>
            <consortium name="RefSeq"/>
            <person name="Tenea G.N."/>
            <person name="Cifuentes V."/>
            <person name="Reyes P."/>
            <person name="Cevallos-Vallejos M."/>
        </authorList>
    </citation>
    <scope>NUCLEOTIDE SEQUENCE [LARGE SCALE GENOMIC DNA]</scope>
</reference>
<sequence>MDGERKKRKMDDAEAEEDNEEEKMETFFALIRSTRDIRERMVMSNADRLRLEEDQKKRANHDQNKPSAVWNPTFQPGDFMEDQPAQKELCTPPPPPPPGMIINQEEAGPSNSRKEADVAQDQDDHKAGGEHHHDLDLNLSL</sequence>
<evidence type="ECO:0000313" key="7">
    <source>
        <dbReference type="RefSeq" id="XP_027109713.1"/>
    </source>
</evidence>
<gene>
    <name evidence="7" type="primary">LOC113729654</name>
    <name evidence="6" type="synonym">LOC113723725</name>
</gene>
<evidence type="ECO:0000256" key="4">
    <source>
        <dbReference type="SAM" id="MobiDB-lite"/>
    </source>
</evidence>
<dbReference type="RefSeq" id="XP_027109713.1">
    <property type="nucleotide sequence ID" value="XM_027253912.1"/>
</dbReference>
<name>A0A6P6W2Z2_COFAR</name>
<reference evidence="6 7" key="2">
    <citation type="submission" date="2025-04" db="UniProtKB">
        <authorList>
            <consortium name="RefSeq"/>
        </authorList>
    </citation>
    <scope>IDENTIFICATION</scope>
    <source>
        <tissue evidence="6 7">Leaves</tissue>
    </source>
</reference>
<keyword evidence="5" id="KW-1185">Reference proteome</keyword>
<dbReference type="OrthoDB" id="1304316at2759"/>
<feature type="compositionally biased region" description="Basic and acidic residues" evidence="4">
    <location>
        <begin position="112"/>
        <end position="141"/>
    </location>
</feature>
<evidence type="ECO:0000313" key="5">
    <source>
        <dbReference type="Proteomes" id="UP001652660"/>
    </source>
</evidence>
<comment type="similarity">
    <text evidence="2">Belongs to the NPR1-interactor family.</text>
</comment>
<dbReference type="RefSeq" id="XP_027102501.1">
    <property type="nucleotide sequence ID" value="XM_027246700.1"/>
</dbReference>
<comment type="subcellular location">
    <subcellularLocation>
        <location evidence="1">Nucleus</location>
    </subcellularLocation>
</comment>
<dbReference type="Proteomes" id="UP001652660">
    <property type="component" value="Chromosome 2c"/>
</dbReference>
<feature type="region of interest" description="Disordered" evidence="4">
    <location>
        <begin position="46"/>
        <end position="141"/>
    </location>
</feature>
<dbReference type="PANTHER" id="PTHR33669:SF14">
    <property type="entry name" value="NRR REPRESSOR HOMOLOG 3"/>
    <property type="match status" value="1"/>
</dbReference>
<dbReference type="Proteomes" id="UP001652660">
    <property type="component" value="Chromosome 2e"/>
</dbReference>
<dbReference type="InterPro" id="IPR031425">
    <property type="entry name" value="NPR1/NH1-interacting"/>
</dbReference>
<dbReference type="GO" id="GO:0010112">
    <property type="term" value="P:regulation of systemic acquired resistance"/>
    <property type="evidence" value="ECO:0007669"/>
    <property type="project" value="InterPro"/>
</dbReference>
<protein>
    <submittedName>
        <fullName evidence="6">Uncharacterized protein LOC113723725</fullName>
    </submittedName>
    <submittedName>
        <fullName evidence="7">Uncharacterized protein LOC113729654</fullName>
    </submittedName>
</protein>
<evidence type="ECO:0000256" key="3">
    <source>
        <dbReference type="ARBA" id="ARBA00023242"/>
    </source>
</evidence>
<dbReference type="Pfam" id="PF15699">
    <property type="entry name" value="NPR1_interact"/>
    <property type="match status" value="1"/>
</dbReference>
<dbReference type="GO" id="GO:0005634">
    <property type="term" value="C:nucleus"/>
    <property type="evidence" value="ECO:0007669"/>
    <property type="project" value="UniProtKB-SubCell"/>
</dbReference>
<evidence type="ECO:0000313" key="6">
    <source>
        <dbReference type="RefSeq" id="XP_027102501.1"/>
    </source>
</evidence>
<evidence type="ECO:0000256" key="2">
    <source>
        <dbReference type="ARBA" id="ARBA00009937"/>
    </source>
</evidence>
<feature type="region of interest" description="Disordered" evidence="4">
    <location>
        <begin position="1"/>
        <end position="24"/>
    </location>
</feature>
<keyword evidence="3" id="KW-0539">Nucleus</keyword>
<accession>A0A6P6W2Z2</accession>
<dbReference type="AlphaFoldDB" id="A0A6P6W2Z2"/>
<dbReference type="PANTHER" id="PTHR33669">
    <property type="entry name" value="PROTEIN NEGATIVE REGULATOR OF RESISTANCE"/>
    <property type="match status" value="1"/>
</dbReference>